<keyword evidence="3" id="KW-1185">Reference proteome</keyword>
<evidence type="ECO:0000256" key="1">
    <source>
        <dbReference type="SAM" id="MobiDB-lite"/>
    </source>
</evidence>
<dbReference type="HOGENOM" id="CLU_809243_0_0_1"/>
<organism evidence="2 3">
    <name type="scientific">Pseudocercospora fijiensis (strain CIRAD86)</name>
    <name type="common">Black leaf streak disease fungus</name>
    <name type="synonym">Mycosphaerella fijiensis</name>
    <dbReference type="NCBI Taxonomy" id="383855"/>
    <lineage>
        <taxon>Eukaryota</taxon>
        <taxon>Fungi</taxon>
        <taxon>Dikarya</taxon>
        <taxon>Ascomycota</taxon>
        <taxon>Pezizomycotina</taxon>
        <taxon>Dothideomycetes</taxon>
        <taxon>Dothideomycetidae</taxon>
        <taxon>Mycosphaerellales</taxon>
        <taxon>Mycosphaerellaceae</taxon>
        <taxon>Pseudocercospora</taxon>
    </lineage>
</organism>
<accession>N1Q5Q8</accession>
<gene>
    <name evidence="2" type="ORF">MYCFIDRAFT_169135</name>
</gene>
<dbReference type="KEGG" id="pfj:MYCFIDRAFT_169135"/>
<reference evidence="2 3" key="1">
    <citation type="journal article" date="2012" name="PLoS Pathog.">
        <title>Diverse lifestyles and strategies of plant pathogenesis encoded in the genomes of eighteen Dothideomycetes fungi.</title>
        <authorList>
            <person name="Ohm R.A."/>
            <person name="Feau N."/>
            <person name="Henrissat B."/>
            <person name="Schoch C.L."/>
            <person name="Horwitz B.A."/>
            <person name="Barry K.W."/>
            <person name="Condon B.J."/>
            <person name="Copeland A.C."/>
            <person name="Dhillon B."/>
            <person name="Glaser F."/>
            <person name="Hesse C.N."/>
            <person name="Kosti I."/>
            <person name="LaButti K."/>
            <person name="Lindquist E.A."/>
            <person name="Lucas S."/>
            <person name="Salamov A.A."/>
            <person name="Bradshaw R.E."/>
            <person name="Ciuffetti L."/>
            <person name="Hamelin R.C."/>
            <person name="Kema G.H.J."/>
            <person name="Lawrence C."/>
            <person name="Scott J.A."/>
            <person name="Spatafora J.W."/>
            <person name="Turgeon B.G."/>
            <person name="de Wit P.J.G.M."/>
            <person name="Zhong S."/>
            <person name="Goodwin S.B."/>
            <person name="Grigoriev I.V."/>
        </authorList>
    </citation>
    <scope>NUCLEOTIDE SEQUENCE [LARGE SCALE GENOMIC DNA]</scope>
    <source>
        <strain evidence="2 3">CIRAD86</strain>
    </source>
</reference>
<dbReference type="RefSeq" id="XP_007920777.1">
    <property type="nucleotide sequence ID" value="XM_007922586.1"/>
</dbReference>
<name>N1Q5Q8_PSEFD</name>
<dbReference type="EMBL" id="KB446555">
    <property type="protein sequence ID" value="EME87279.1"/>
    <property type="molecule type" value="Genomic_DNA"/>
</dbReference>
<proteinExistence type="predicted"/>
<dbReference type="AlphaFoldDB" id="N1Q5Q8"/>
<dbReference type="VEuPathDB" id="FungiDB:MYCFIDRAFT_169135"/>
<sequence length="343" mass="37954">MHTFRQGLSRAVWAWFPVSCEGLNSARRGTFPDDSGGNSEQLHKLLARSFRTFGTSLPFRKDGDRDDRGQRAANQVFAFFPSCIHSKPAGLSSVAASSHPQRREVSIVSVQTSGRVQWVNDDADQVLQAVAAPDEVPDVCFRVKSEQVREEEVCSTTSQFSANADVKKYRSITPPNDAGIVVLALSGRVVDCDRPSRARVSSMRPQAHVYISDLLRTMKSRIREFSAFTPMWVAAVRDCTVPVIIHGISSPEGVSGINADQCFSRPTRDRKHALRVRNTAAQASRRICARDLRGTFQEMGWGPLNCMEDKWLLAVGRLSVPRRNGAAGRKSVRSAEPHPLSSY</sequence>
<dbReference type="GeneID" id="19332324"/>
<evidence type="ECO:0000313" key="3">
    <source>
        <dbReference type="Proteomes" id="UP000016932"/>
    </source>
</evidence>
<feature type="region of interest" description="Disordered" evidence="1">
    <location>
        <begin position="324"/>
        <end position="343"/>
    </location>
</feature>
<dbReference type="Proteomes" id="UP000016932">
    <property type="component" value="Unassembled WGS sequence"/>
</dbReference>
<evidence type="ECO:0000313" key="2">
    <source>
        <dbReference type="EMBL" id="EME87279.1"/>
    </source>
</evidence>
<protein>
    <submittedName>
        <fullName evidence="2">Uncharacterized protein</fullName>
    </submittedName>
</protein>